<gene>
    <name evidence="1" type="ORF">MNBD_GAMMA17-341</name>
</gene>
<dbReference type="AlphaFoldDB" id="A0A3B0ZGQ3"/>
<dbReference type="InterPro" id="IPR011727">
    <property type="entry name" value="CHP02117"/>
</dbReference>
<protein>
    <submittedName>
        <fullName evidence="1">Uncharacterized protein</fullName>
    </submittedName>
</protein>
<evidence type="ECO:0000313" key="1">
    <source>
        <dbReference type="EMBL" id="VAW86612.1"/>
    </source>
</evidence>
<sequence length="85" mass="9126">MRITSFLLLLFGLSGCWFKPAVIGNSAPFSGAGGHVVHVISHGWHTGLVVPAKEIQARIPALQDQFGDVGSLEFGWGDKGFYQAE</sequence>
<proteinExistence type="predicted"/>
<accession>A0A3B0ZGQ3</accession>
<dbReference type="Pfam" id="PF09601">
    <property type="entry name" value="DUF2459"/>
    <property type="match status" value="1"/>
</dbReference>
<dbReference type="EMBL" id="UOFQ01000046">
    <property type="protein sequence ID" value="VAW86612.1"/>
    <property type="molecule type" value="Genomic_DNA"/>
</dbReference>
<dbReference type="PROSITE" id="PS51257">
    <property type="entry name" value="PROKAR_LIPOPROTEIN"/>
    <property type="match status" value="1"/>
</dbReference>
<reference evidence="1" key="1">
    <citation type="submission" date="2018-06" db="EMBL/GenBank/DDBJ databases">
        <authorList>
            <person name="Zhirakovskaya E."/>
        </authorList>
    </citation>
    <scope>NUCLEOTIDE SEQUENCE</scope>
</reference>
<feature type="non-terminal residue" evidence="1">
    <location>
        <position position="85"/>
    </location>
</feature>
<name>A0A3B0ZGQ3_9ZZZZ</name>
<organism evidence="1">
    <name type="scientific">hydrothermal vent metagenome</name>
    <dbReference type="NCBI Taxonomy" id="652676"/>
    <lineage>
        <taxon>unclassified sequences</taxon>
        <taxon>metagenomes</taxon>
        <taxon>ecological metagenomes</taxon>
    </lineage>
</organism>